<evidence type="ECO:0000313" key="2">
    <source>
        <dbReference type="Proteomes" id="UP001293593"/>
    </source>
</evidence>
<proteinExistence type="predicted"/>
<evidence type="ECO:0008006" key="3">
    <source>
        <dbReference type="Google" id="ProtNLM"/>
    </source>
</evidence>
<dbReference type="Proteomes" id="UP001293593">
    <property type="component" value="Unassembled WGS sequence"/>
</dbReference>
<evidence type="ECO:0000313" key="1">
    <source>
        <dbReference type="EMBL" id="KAK4274530.1"/>
    </source>
</evidence>
<protein>
    <recommendedName>
        <fullName evidence="3">DUF1677 family protein</fullName>
    </recommendedName>
</protein>
<dbReference type="Pfam" id="PF07911">
    <property type="entry name" value="DUF1677"/>
    <property type="match status" value="1"/>
</dbReference>
<gene>
    <name evidence="1" type="ORF">QN277_017735</name>
</gene>
<name>A0AAE1JPN6_9FABA</name>
<dbReference type="EMBL" id="JAWXYG010000004">
    <property type="protein sequence ID" value="KAK4274530.1"/>
    <property type="molecule type" value="Genomic_DNA"/>
</dbReference>
<sequence length="158" mass="17398">MATATTVLKESKSLSSVDTQTSAKAFVGEVVEAVSVKCCCCGLMEECTPAYISRVRERYQGGWICGLCAEAVKDESLRSEMDITTEEALRRHMKFCQQFRSSSPPNNPTEDLILAMKQLLLRSLDSPRKEKLTCRPLGGSQSCYSSLPGTTHPEAHTE</sequence>
<comment type="caution">
    <text evidence="1">The sequence shown here is derived from an EMBL/GenBank/DDBJ whole genome shotgun (WGS) entry which is preliminary data.</text>
</comment>
<keyword evidence="2" id="KW-1185">Reference proteome</keyword>
<organism evidence="1 2">
    <name type="scientific">Acacia crassicarpa</name>
    <name type="common">northern wattle</name>
    <dbReference type="NCBI Taxonomy" id="499986"/>
    <lineage>
        <taxon>Eukaryota</taxon>
        <taxon>Viridiplantae</taxon>
        <taxon>Streptophyta</taxon>
        <taxon>Embryophyta</taxon>
        <taxon>Tracheophyta</taxon>
        <taxon>Spermatophyta</taxon>
        <taxon>Magnoliopsida</taxon>
        <taxon>eudicotyledons</taxon>
        <taxon>Gunneridae</taxon>
        <taxon>Pentapetalae</taxon>
        <taxon>rosids</taxon>
        <taxon>fabids</taxon>
        <taxon>Fabales</taxon>
        <taxon>Fabaceae</taxon>
        <taxon>Caesalpinioideae</taxon>
        <taxon>mimosoid clade</taxon>
        <taxon>Acacieae</taxon>
        <taxon>Acacia</taxon>
    </lineage>
</organism>
<dbReference type="PANTHER" id="PTHR33108">
    <property type="entry name" value="OS01G0745000 PROTEIN"/>
    <property type="match status" value="1"/>
</dbReference>
<dbReference type="InterPro" id="IPR012876">
    <property type="entry name" value="DUF1677_pln"/>
</dbReference>
<accession>A0AAE1JPN6</accession>
<dbReference type="AlphaFoldDB" id="A0AAE1JPN6"/>
<reference evidence="1" key="1">
    <citation type="submission" date="2023-10" db="EMBL/GenBank/DDBJ databases">
        <title>Chromosome-level genome of the transformable northern wattle, Acacia crassicarpa.</title>
        <authorList>
            <person name="Massaro I."/>
            <person name="Sinha N.R."/>
            <person name="Poethig S."/>
            <person name="Leichty A.R."/>
        </authorList>
    </citation>
    <scope>NUCLEOTIDE SEQUENCE</scope>
    <source>
        <strain evidence="1">Acra3RX</strain>
        <tissue evidence="1">Leaf</tissue>
    </source>
</reference>
<dbReference type="PANTHER" id="PTHR33108:SF85">
    <property type="entry name" value="DUF1677 FAMILY PROTEIN"/>
    <property type="match status" value="1"/>
</dbReference>